<dbReference type="PATRIC" id="fig|45658.8.peg.2372"/>
<name>A0A1E3WQP3_9VIBR</name>
<dbReference type="PANTHER" id="PTHR38108">
    <property type="entry name" value="UPF0319 PROTEIN YCCT"/>
    <property type="match status" value="1"/>
</dbReference>
<evidence type="ECO:0000313" key="4">
    <source>
        <dbReference type="EMBL" id="ODS12088.1"/>
    </source>
</evidence>
<protein>
    <recommendedName>
        <fullName evidence="3">UPF0319 protein VSF3289_02376</fullName>
    </recommendedName>
</protein>
<dbReference type="OrthoDB" id="6214057at2"/>
<sequence length="198" mass="22703" precursor="true">MMKKTATLLGLCALISMPTFATELTLQNELVPQVLNGEYVYPELISEQNSIELEDGSNQLAVTIGQIVFEDGKRRKFDSQPLLLEFDTGKKTQLTLTYNKFRTMDEAKVFERNPKVVLKDKQGNDVAFSMVQLRKGGLQGFRDYEREVANYQEAVNKKTTQSSIERSSPVMKTIKASFNDLSREQQQEFMQWAMRNLK</sequence>
<comment type="caution">
    <text evidence="4">The sequence shown here is derived from an EMBL/GenBank/DDBJ whole genome shotgun (WGS) entry which is preliminary data.</text>
</comment>
<feature type="signal peptide" evidence="3">
    <location>
        <begin position="1"/>
        <end position="21"/>
    </location>
</feature>
<dbReference type="PANTHER" id="PTHR38108:SF1">
    <property type="entry name" value="UPF0319 PROTEIN YCCT"/>
    <property type="match status" value="1"/>
</dbReference>
<evidence type="ECO:0000256" key="1">
    <source>
        <dbReference type="ARBA" id="ARBA00008490"/>
    </source>
</evidence>
<proteinExistence type="inferred from homology"/>
<reference evidence="4 5" key="1">
    <citation type="submission" date="2016-08" db="EMBL/GenBank/DDBJ databases">
        <title>Genome sequencing of Vibrio scophthalmi strain FP3289, an isolated from Paralichthys olivaceus.</title>
        <authorList>
            <person name="Han H.-J."/>
        </authorList>
    </citation>
    <scope>NUCLEOTIDE SEQUENCE [LARGE SCALE GENOMIC DNA]</scope>
    <source>
        <strain evidence="4 5">FP3289</strain>
    </source>
</reference>
<keyword evidence="2 3" id="KW-0732">Signal</keyword>
<gene>
    <name evidence="4" type="ORF">VSF3289_02376</name>
</gene>
<dbReference type="EMBL" id="MDCJ01000002">
    <property type="protein sequence ID" value="ODS12088.1"/>
    <property type="molecule type" value="Genomic_DNA"/>
</dbReference>
<evidence type="ECO:0000256" key="3">
    <source>
        <dbReference type="HAMAP-Rule" id="MF_00789"/>
    </source>
</evidence>
<evidence type="ECO:0000313" key="5">
    <source>
        <dbReference type="Proteomes" id="UP000095131"/>
    </source>
</evidence>
<accession>A0A1E3WQP3</accession>
<dbReference type="Proteomes" id="UP000095131">
    <property type="component" value="Unassembled WGS sequence"/>
</dbReference>
<dbReference type="RefSeq" id="WP_069446991.1">
    <property type="nucleotide sequence ID" value="NZ_MDCJ01000002.1"/>
</dbReference>
<dbReference type="HAMAP" id="MF_00789">
    <property type="entry name" value="UPF0319"/>
    <property type="match status" value="1"/>
</dbReference>
<feature type="chain" id="PRO_5009354142" description="UPF0319 protein VSF3289_02376" evidence="3">
    <location>
        <begin position="22"/>
        <end position="198"/>
    </location>
</feature>
<dbReference type="Pfam" id="PF09829">
    <property type="entry name" value="DUF2057"/>
    <property type="match status" value="1"/>
</dbReference>
<evidence type="ECO:0000256" key="2">
    <source>
        <dbReference type="ARBA" id="ARBA00022729"/>
    </source>
</evidence>
<dbReference type="AlphaFoldDB" id="A0A1E3WQP3"/>
<comment type="similarity">
    <text evidence="1 3">Belongs to the UPF0319 family.</text>
</comment>
<organism evidence="4 5">
    <name type="scientific">Vibrio scophthalmi</name>
    <dbReference type="NCBI Taxonomy" id="45658"/>
    <lineage>
        <taxon>Bacteria</taxon>
        <taxon>Pseudomonadati</taxon>
        <taxon>Pseudomonadota</taxon>
        <taxon>Gammaproteobacteria</taxon>
        <taxon>Vibrionales</taxon>
        <taxon>Vibrionaceae</taxon>
        <taxon>Vibrio</taxon>
    </lineage>
</organism>
<dbReference type="InterPro" id="IPR018635">
    <property type="entry name" value="UPF0319"/>
</dbReference>